<feature type="transmembrane region" description="Helical" evidence="7">
    <location>
        <begin position="93"/>
        <end position="114"/>
    </location>
</feature>
<dbReference type="InterPro" id="IPR051393">
    <property type="entry name" value="ABC_transporter_permease"/>
</dbReference>
<evidence type="ECO:0000256" key="6">
    <source>
        <dbReference type="ARBA" id="ARBA00023136"/>
    </source>
</evidence>
<dbReference type="Pfam" id="PF00528">
    <property type="entry name" value="BPD_transp_1"/>
    <property type="match status" value="1"/>
</dbReference>
<dbReference type="SUPFAM" id="SSF160964">
    <property type="entry name" value="MalF N-terminal region-like"/>
    <property type="match status" value="1"/>
</dbReference>
<keyword evidence="3" id="KW-1003">Cell membrane</keyword>
<dbReference type="SUPFAM" id="SSF161098">
    <property type="entry name" value="MetI-like"/>
    <property type="match status" value="1"/>
</dbReference>
<reference evidence="9" key="1">
    <citation type="submission" date="2019-09" db="EMBL/GenBank/DDBJ databases">
        <title>Characterisation of the sponge microbiome using genome-centric metagenomics.</title>
        <authorList>
            <person name="Engelberts J.P."/>
            <person name="Robbins S.J."/>
            <person name="De Goeij J.M."/>
            <person name="Aranda M."/>
            <person name="Bell S.C."/>
            <person name="Webster N.S."/>
        </authorList>
    </citation>
    <scope>NUCLEOTIDE SEQUENCE</scope>
    <source>
        <strain evidence="9">SB0664_bin_27</strain>
    </source>
</reference>
<feature type="transmembrane region" description="Helical" evidence="7">
    <location>
        <begin position="174"/>
        <end position="196"/>
    </location>
</feature>
<comment type="subcellular location">
    <subcellularLocation>
        <location evidence="1 7">Cell membrane</location>
        <topology evidence="1 7">Multi-pass membrane protein</topology>
    </subcellularLocation>
</comment>
<evidence type="ECO:0000256" key="4">
    <source>
        <dbReference type="ARBA" id="ARBA00022692"/>
    </source>
</evidence>
<evidence type="ECO:0000256" key="1">
    <source>
        <dbReference type="ARBA" id="ARBA00004651"/>
    </source>
</evidence>
<evidence type="ECO:0000313" key="9">
    <source>
        <dbReference type="EMBL" id="MXY91887.1"/>
    </source>
</evidence>
<feature type="transmembrane region" description="Helical" evidence="7">
    <location>
        <begin position="30"/>
        <end position="49"/>
    </location>
</feature>
<feature type="transmembrane region" description="Helical" evidence="7">
    <location>
        <begin position="231"/>
        <end position="254"/>
    </location>
</feature>
<keyword evidence="5 7" id="KW-1133">Transmembrane helix</keyword>
<dbReference type="CDD" id="cd06261">
    <property type="entry name" value="TM_PBP2"/>
    <property type="match status" value="1"/>
</dbReference>
<feature type="domain" description="ABC transmembrane type-1" evidence="8">
    <location>
        <begin position="89"/>
        <end position="307"/>
    </location>
</feature>
<name>A0A6B0YMX1_9CHLR</name>
<dbReference type="GO" id="GO:0055085">
    <property type="term" value="P:transmembrane transport"/>
    <property type="evidence" value="ECO:0007669"/>
    <property type="project" value="InterPro"/>
</dbReference>
<comment type="similarity">
    <text evidence="7">Belongs to the binding-protein-dependent transport system permease family.</text>
</comment>
<dbReference type="PANTHER" id="PTHR30193:SF1">
    <property type="entry name" value="ABC TRANSPORTER PERMEASE PROTEIN YESP-RELATED"/>
    <property type="match status" value="1"/>
</dbReference>
<evidence type="ECO:0000256" key="5">
    <source>
        <dbReference type="ARBA" id="ARBA00022989"/>
    </source>
</evidence>
<sequence length="324" mass="36698">MQSSPAQSTPAAQTDRGLRFFHRLSFEETFFGWLFIVPAVLGLLFFRLGPVFASLYLSFTKYEIITAPKWIGFANYTKLVTDALWLRSIEVTLWYVSLFVPLSLTCAYTIALLMSRNVRGITSYRTLWYLPSVVPVVASATIWRWGLNPEFGPINYPLKVLGLPAPRWLTDPDWIVPSIVFIGLWGLGNSVLIFLASITSVPRTFYEAAEVDGANLWARFRHVTLPLTSSIIFYQLIVTVINSFQVFGVAYVLFVSNPSASSAGPDNAALFYVLYMFRNAFGYFRNGYASAMAWILFLVVMLLTIILFYSQRRWVYYETEGGGS</sequence>
<dbReference type="InterPro" id="IPR035906">
    <property type="entry name" value="MetI-like_sf"/>
</dbReference>
<proteinExistence type="inferred from homology"/>
<protein>
    <submittedName>
        <fullName evidence="9">Sugar ABC transporter permease</fullName>
    </submittedName>
</protein>
<dbReference type="EMBL" id="VXRG01000004">
    <property type="protein sequence ID" value="MXY91887.1"/>
    <property type="molecule type" value="Genomic_DNA"/>
</dbReference>
<evidence type="ECO:0000256" key="7">
    <source>
        <dbReference type="RuleBase" id="RU363032"/>
    </source>
</evidence>
<dbReference type="AlphaFoldDB" id="A0A6B0YMX1"/>
<dbReference type="Gene3D" id="1.10.3720.10">
    <property type="entry name" value="MetI-like"/>
    <property type="match status" value="1"/>
</dbReference>
<organism evidence="9">
    <name type="scientific">Caldilineaceae bacterium SB0664_bin_27</name>
    <dbReference type="NCBI Taxonomy" id="2605260"/>
    <lineage>
        <taxon>Bacteria</taxon>
        <taxon>Bacillati</taxon>
        <taxon>Chloroflexota</taxon>
        <taxon>Caldilineae</taxon>
        <taxon>Caldilineales</taxon>
        <taxon>Caldilineaceae</taxon>
    </lineage>
</organism>
<evidence type="ECO:0000256" key="3">
    <source>
        <dbReference type="ARBA" id="ARBA00022475"/>
    </source>
</evidence>
<dbReference type="PANTHER" id="PTHR30193">
    <property type="entry name" value="ABC TRANSPORTER PERMEASE PROTEIN"/>
    <property type="match status" value="1"/>
</dbReference>
<dbReference type="InterPro" id="IPR000515">
    <property type="entry name" value="MetI-like"/>
</dbReference>
<accession>A0A6B0YMX1</accession>
<evidence type="ECO:0000259" key="8">
    <source>
        <dbReference type="PROSITE" id="PS50928"/>
    </source>
</evidence>
<feature type="transmembrane region" description="Helical" evidence="7">
    <location>
        <begin position="126"/>
        <end position="146"/>
    </location>
</feature>
<gene>
    <name evidence="9" type="ORF">F4Y42_00370</name>
</gene>
<keyword evidence="2 7" id="KW-0813">Transport</keyword>
<feature type="transmembrane region" description="Helical" evidence="7">
    <location>
        <begin position="288"/>
        <end position="309"/>
    </location>
</feature>
<evidence type="ECO:0000256" key="2">
    <source>
        <dbReference type="ARBA" id="ARBA00022448"/>
    </source>
</evidence>
<dbReference type="PROSITE" id="PS50928">
    <property type="entry name" value="ABC_TM1"/>
    <property type="match status" value="1"/>
</dbReference>
<comment type="caution">
    <text evidence="9">The sequence shown here is derived from an EMBL/GenBank/DDBJ whole genome shotgun (WGS) entry which is preliminary data.</text>
</comment>
<keyword evidence="4 7" id="KW-0812">Transmembrane</keyword>
<dbReference type="GO" id="GO:0005886">
    <property type="term" value="C:plasma membrane"/>
    <property type="evidence" value="ECO:0007669"/>
    <property type="project" value="UniProtKB-SubCell"/>
</dbReference>
<keyword evidence="6 7" id="KW-0472">Membrane</keyword>